<dbReference type="NCBIfam" id="TIGR03696">
    <property type="entry name" value="Rhs_assc_core"/>
    <property type="match status" value="1"/>
</dbReference>
<dbReference type="InterPro" id="IPR022385">
    <property type="entry name" value="Rhs_assc_core"/>
</dbReference>
<evidence type="ECO:0000256" key="1">
    <source>
        <dbReference type="SAM" id="MobiDB-lite"/>
    </source>
</evidence>
<feature type="domain" description="Deoxyribonuclease NucA/NucB" evidence="2">
    <location>
        <begin position="274"/>
        <end position="334"/>
    </location>
</feature>
<dbReference type="PANTHER" id="PTHR32305">
    <property type="match status" value="1"/>
</dbReference>
<sequence length="342" mass="37686">MLILVGVFSTELKLVRIRYNIYSASGQLVSMNITSSETSDINGEYYYIRNAQGDIIGLFDGTETQIASYSYDSWGKLISIKDGSGVDITNDTESIGYKNPYRYRGYRYDTETGLYYLQSRYYNPEWGRFINADDYVGTVGDLLSCNMFAYCKNNPVNMSDPDGHNGLLAFTFLDIMADVAEAVVAAVAAPEVLIGVAIVGVGLLAYGGYQYYKNHHMTYSDAETSVSDGDTPEDADVEVVIPRSKYPETAQHVDDAIKSGHPDTLTVDRSKAKSNRKESLKGIPKVKAKDLDEYPPAMFKEGGAGASVRPLNPSDNRGSGSWLGHRLRAFPDGTRVRIRVGD</sequence>
<accession>A0A1D7XJC8</accession>
<dbReference type="AlphaFoldDB" id="A0A1D7XJC8"/>
<protein>
    <submittedName>
        <fullName evidence="3">Wall-associated protein</fullName>
    </submittedName>
</protein>
<dbReference type="STRING" id="394958.BGI42_06695"/>
<keyword evidence="4" id="KW-1185">Reference proteome</keyword>
<reference evidence="4" key="1">
    <citation type="submission" date="2016-09" db="EMBL/GenBank/DDBJ databases">
        <title>Genomics of Clostridium taeniosporum, an organism which forms endospores with ribbon-like appendages.</title>
        <authorList>
            <person name="Walker J.R."/>
        </authorList>
    </citation>
    <scope>NUCLEOTIDE SEQUENCE [LARGE SCALE GENOMIC DNA]</scope>
    <source>
        <strain evidence="4">1/k</strain>
    </source>
</reference>
<dbReference type="EMBL" id="CP017253">
    <property type="protein sequence ID" value="AOR23444.1"/>
    <property type="molecule type" value="Genomic_DNA"/>
</dbReference>
<evidence type="ECO:0000259" key="2">
    <source>
        <dbReference type="Pfam" id="PF14040"/>
    </source>
</evidence>
<dbReference type="Pfam" id="PF14040">
    <property type="entry name" value="DNase_NucA_NucB"/>
    <property type="match status" value="1"/>
</dbReference>
<feature type="region of interest" description="Disordered" evidence="1">
    <location>
        <begin position="299"/>
        <end position="326"/>
    </location>
</feature>
<dbReference type="PANTHER" id="PTHR32305:SF17">
    <property type="entry name" value="TRNA NUCLEASE WAPA"/>
    <property type="match status" value="1"/>
</dbReference>
<name>A0A1D7XJC8_9CLOT</name>
<dbReference type="InterPro" id="IPR050708">
    <property type="entry name" value="T6SS_VgrG/RHS"/>
</dbReference>
<evidence type="ECO:0000313" key="4">
    <source>
        <dbReference type="Proteomes" id="UP000094652"/>
    </source>
</evidence>
<feature type="region of interest" description="Disordered" evidence="1">
    <location>
        <begin position="258"/>
        <end position="281"/>
    </location>
</feature>
<dbReference type="Gene3D" id="2.180.10.10">
    <property type="entry name" value="RHS repeat-associated core"/>
    <property type="match status" value="1"/>
</dbReference>
<proteinExistence type="predicted"/>
<organism evidence="3 4">
    <name type="scientific">Clostridium taeniosporum</name>
    <dbReference type="NCBI Taxonomy" id="394958"/>
    <lineage>
        <taxon>Bacteria</taxon>
        <taxon>Bacillati</taxon>
        <taxon>Bacillota</taxon>
        <taxon>Clostridia</taxon>
        <taxon>Eubacteriales</taxon>
        <taxon>Clostridiaceae</taxon>
        <taxon>Clostridium</taxon>
    </lineage>
</organism>
<dbReference type="InterPro" id="IPR029476">
    <property type="entry name" value="DNase_NucA_NucB"/>
</dbReference>
<evidence type="ECO:0000313" key="3">
    <source>
        <dbReference type="EMBL" id="AOR23444.1"/>
    </source>
</evidence>
<dbReference type="KEGG" id="ctae:BGI42_06695"/>
<gene>
    <name evidence="3" type="ORF">BGI42_06695</name>
</gene>
<dbReference type="Proteomes" id="UP000094652">
    <property type="component" value="Chromosome"/>
</dbReference>
<feature type="compositionally biased region" description="Basic and acidic residues" evidence="1">
    <location>
        <begin position="258"/>
        <end position="280"/>
    </location>
</feature>